<keyword evidence="1" id="KW-0862">Zinc</keyword>
<dbReference type="InterPro" id="IPR002124">
    <property type="entry name" value="Cyt_c_oxidase_su5b"/>
</dbReference>
<dbReference type="EMBL" id="ML005120">
    <property type="protein sequence ID" value="RKP20046.1"/>
    <property type="molecule type" value="Genomic_DNA"/>
</dbReference>
<keyword evidence="1" id="KW-0479">Metal-binding</keyword>
<feature type="binding site" evidence="1">
    <location>
        <position position="116"/>
    </location>
    <ligand>
        <name>Zn(2+)</name>
        <dbReference type="ChEBI" id="CHEBI:29105"/>
    </ligand>
</feature>
<protein>
    <submittedName>
        <fullName evidence="3">COX5B-domain-containing protein</fullName>
    </submittedName>
</protein>
<dbReference type="GO" id="GO:0005740">
    <property type="term" value="C:mitochondrial envelope"/>
    <property type="evidence" value="ECO:0007669"/>
    <property type="project" value="InterPro"/>
</dbReference>
<feature type="binding site" evidence="1">
    <location>
        <position position="142"/>
    </location>
    <ligand>
        <name>Zn(2+)</name>
        <dbReference type="ChEBI" id="CHEBI:29105"/>
    </ligand>
</feature>
<reference evidence="4" key="1">
    <citation type="journal article" date="2018" name="Nat. Microbiol.">
        <title>Leveraging single-cell genomics to expand the fungal tree of life.</title>
        <authorList>
            <person name="Ahrendt S.R."/>
            <person name="Quandt C.A."/>
            <person name="Ciobanu D."/>
            <person name="Clum A."/>
            <person name="Salamov A."/>
            <person name="Andreopoulos B."/>
            <person name="Cheng J.F."/>
            <person name="Woyke T."/>
            <person name="Pelin A."/>
            <person name="Henrissat B."/>
            <person name="Reynolds N.K."/>
            <person name="Benny G.L."/>
            <person name="Smith M.E."/>
            <person name="James T.Y."/>
            <person name="Grigoriev I.V."/>
        </authorList>
    </citation>
    <scope>NUCLEOTIDE SEQUENCE [LARGE SCALE GENOMIC DNA]</scope>
    <source>
        <strain evidence="4">CSF55</strain>
    </source>
</reference>
<gene>
    <name evidence="3" type="ORF">ROZALSC1DRAFT_21747</name>
</gene>
<dbReference type="GO" id="GO:0006123">
    <property type="term" value="P:mitochondrial electron transport, cytochrome c to oxygen"/>
    <property type="evidence" value="ECO:0007669"/>
    <property type="project" value="InterPro"/>
</dbReference>
<evidence type="ECO:0000313" key="3">
    <source>
        <dbReference type="EMBL" id="RKP20046.1"/>
    </source>
</evidence>
<evidence type="ECO:0000313" key="4">
    <source>
        <dbReference type="Proteomes" id="UP000281549"/>
    </source>
</evidence>
<name>A0A4P9YKB9_ROZAC</name>
<proteinExistence type="predicted"/>
<organism evidence="3 4">
    <name type="scientific">Rozella allomycis (strain CSF55)</name>
    <dbReference type="NCBI Taxonomy" id="988480"/>
    <lineage>
        <taxon>Eukaryota</taxon>
        <taxon>Fungi</taxon>
        <taxon>Fungi incertae sedis</taxon>
        <taxon>Cryptomycota</taxon>
        <taxon>Cryptomycota incertae sedis</taxon>
        <taxon>Rozella</taxon>
    </lineage>
</organism>
<dbReference type="PROSITE" id="PS51359">
    <property type="entry name" value="COX5B_2"/>
    <property type="match status" value="1"/>
</dbReference>
<dbReference type="AlphaFoldDB" id="A0A4P9YKB9"/>
<dbReference type="Proteomes" id="UP000281549">
    <property type="component" value="Unassembled WGS sequence"/>
</dbReference>
<sequence>MWPFLRDIDGKRVFAPLRSIMVFHLRWKDKLLTSIDTTHSDLAHKVPPHLYPTPKWMDAHHHYDPYTDTRTHEPILGPGLLGKPVVLNYPLVMEKKGTMDDPIIVDTIMGIRTVGCTGYPKYSHEQVYFRMKAGETTRCPDCCQAFHLRYIVDPDDISRDSERFWKTHVDPNAVFPEKSHGHEDHGHHGGNTAHQH</sequence>
<dbReference type="SUPFAM" id="SSF57802">
    <property type="entry name" value="Rubredoxin-like"/>
    <property type="match status" value="1"/>
</dbReference>
<feature type="compositionally biased region" description="Basic and acidic residues" evidence="2">
    <location>
        <begin position="177"/>
        <end position="187"/>
    </location>
</feature>
<accession>A0A4P9YKB9</accession>
<dbReference type="Gene3D" id="2.60.260.40">
    <property type="entry name" value="q5lls5 like domains"/>
    <property type="match status" value="1"/>
</dbReference>
<feature type="binding site" evidence="1">
    <location>
        <position position="139"/>
    </location>
    <ligand>
        <name>Zn(2+)</name>
        <dbReference type="ChEBI" id="CHEBI:29105"/>
    </ligand>
</feature>
<feature type="binding site" evidence="1">
    <location>
        <position position="124"/>
    </location>
    <ligand>
        <name>Zn(2+)</name>
        <dbReference type="ChEBI" id="CHEBI:29105"/>
    </ligand>
</feature>
<dbReference type="PANTHER" id="PTHR10122">
    <property type="entry name" value="CYTOCHROME C OXIDASE SUBUNIT 5B, MITOCHONDRIAL"/>
    <property type="match status" value="1"/>
</dbReference>
<evidence type="ECO:0000256" key="1">
    <source>
        <dbReference type="PIRSR" id="PIRSR602124-2"/>
    </source>
</evidence>
<dbReference type="GO" id="GO:0046872">
    <property type="term" value="F:metal ion binding"/>
    <property type="evidence" value="ECO:0007669"/>
    <property type="project" value="UniProtKB-KW"/>
</dbReference>
<evidence type="ECO:0000256" key="2">
    <source>
        <dbReference type="SAM" id="MobiDB-lite"/>
    </source>
</evidence>
<dbReference type="PANTHER" id="PTHR10122:SF0">
    <property type="entry name" value="CYTOCHROME C OXIDASE SUBUNIT 5B, ISOFORM A-RELATED"/>
    <property type="match status" value="1"/>
</dbReference>
<dbReference type="Pfam" id="PF01215">
    <property type="entry name" value="COX5B"/>
    <property type="match status" value="1"/>
</dbReference>
<feature type="region of interest" description="Disordered" evidence="2">
    <location>
        <begin position="175"/>
        <end position="196"/>
    </location>
</feature>